<dbReference type="OrthoDB" id="4473401at2759"/>
<evidence type="ECO:0000259" key="10">
    <source>
        <dbReference type="Pfam" id="PF03639"/>
    </source>
</evidence>
<evidence type="ECO:0000256" key="2">
    <source>
        <dbReference type="ARBA" id="ARBA00010730"/>
    </source>
</evidence>
<feature type="domain" description="Glycosyl hydrolase family 81 C-terminal" evidence="11">
    <location>
        <begin position="252"/>
        <end position="332"/>
    </location>
</feature>
<dbReference type="Pfam" id="PF17652">
    <property type="entry name" value="Glyco_hydro81C"/>
    <property type="match status" value="2"/>
</dbReference>
<evidence type="ECO:0000256" key="6">
    <source>
        <dbReference type="ARBA" id="ARBA00023295"/>
    </source>
</evidence>
<dbReference type="Pfam" id="PF03639">
    <property type="entry name" value="Glyco_hydro_81"/>
    <property type="match status" value="2"/>
</dbReference>
<evidence type="ECO:0000256" key="4">
    <source>
        <dbReference type="ARBA" id="ARBA00022801"/>
    </source>
</evidence>
<reference evidence="12 13" key="1">
    <citation type="submission" date="2016-07" db="EMBL/GenBank/DDBJ databases">
        <title>Pervasive Adenine N6-methylation of Active Genes in Fungi.</title>
        <authorList>
            <consortium name="DOE Joint Genome Institute"/>
            <person name="Mondo S.J."/>
            <person name="Dannebaum R.O."/>
            <person name="Kuo R.C."/>
            <person name="Labutti K."/>
            <person name="Haridas S."/>
            <person name="Kuo A."/>
            <person name="Salamov A."/>
            <person name="Ahrendt S.R."/>
            <person name="Lipzen A."/>
            <person name="Sullivan W."/>
            <person name="Andreopoulos W.B."/>
            <person name="Clum A."/>
            <person name="Lindquist E."/>
            <person name="Daum C."/>
            <person name="Ramamoorthy G.K."/>
            <person name="Gryganskyi A."/>
            <person name="Culley D."/>
            <person name="Magnuson J.K."/>
            <person name="James T.Y."/>
            <person name="O'Malley M.A."/>
            <person name="Stajich J.E."/>
            <person name="Spatafora J.W."/>
            <person name="Visel A."/>
            <person name="Grigoriev I.V."/>
        </authorList>
    </citation>
    <scope>NUCLEOTIDE SEQUENCE [LARGE SCALE GENOMIC DNA]</scope>
    <source>
        <strain evidence="12 13">ATCC 12442</strain>
    </source>
</reference>
<dbReference type="Proteomes" id="UP000193922">
    <property type="component" value="Unassembled WGS sequence"/>
</dbReference>
<evidence type="ECO:0000256" key="5">
    <source>
        <dbReference type="ARBA" id="ARBA00023277"/>
    </source>
</evidence>
<dbReference type="RefSeq" id="XP_040741781.1">
    <property type="nucleotide sequence ID" value="XM_040888160.1"/>
</dbReference>
<gene>
    <name evidence="12" type="ORF">DL89DRAFT_269106</name>
</gene>
<keyword evidence="4" id="KW-0378">Hydrolase</keyword>
<feature type="compositionally biased region" description="Pro residues" evidence="9">
    <location>
        <begin position="26"/>
        <end position="42"/>
    </location>
</feature>
<dbReference type="PANTHER" id="PTHR31983:SF0">
    <property type="entry name" value="GLUCAN ENDO-1,3-BETA-D-GLUCOSIDASE 2"/>
    <property type="match status" value="1"/>
</dbReference>
<dbReference type="PANTHER" id="PTHR31983">
    <property type="entry name" value="ENDO-1,3(4)-BETA-GLUCANASE 1"/>
    <property type="match status" value="1"/>
</dbReference>
<evidence type="ECO:0000313" key="12">
    <source>
        <dbReference type="EMBL" id="ORX67935.1"/>
    </source>
</evidence>
<keyword evidence="8" id="KW-0624">Polysaccharide degradation</keyword>
<evidence type="ECO:0000259" key="11">
    <source>
        <dbReference type="Pfam" id="PF17652"/>
    </source>
</evidence>
<evidence type="ECO:0000256" key="3">
    <source>
        <dbReference type="ARBA" id="ARBA00012780"/>
    </source>
</evidence>
<dbReference type="GO" id="GO:0052861">
    <property type="term" value="F:endo-1,3(4)-beta-glucanase activity"/>
    <property type="evidence" value="ECO:0007669"/>
    <property type="project" value="InterPro"/>
</dbReference>
<feature type="region of interest" description="Disordered" evidence="9">
    <location>
        <begin position="17"/>
        <end position="51"/>
    </location>
</feature>
<feature type="non-terminal residue" evidence="12">
    <location>
        <position position="490"/>
    </location>
</feature>
<dbReference type="GO" id="GO:0071555">
    <property type="term" value="P:cell wall organization"/>
    <property type="evidence" value="ECO:0007669"/>
    <property type="project" value="UniProtKB-KW"/>
</dbReference>
<name>A0A1Y1W3Q7_9FUNG</name>
<dbReference type="InterPro" id="IPR040451">
    <property type="entry name" value="GH81_N"/>
</dbReference>
<keyword evidence="5" id="KW-0119">Carbohydrate metabolism</keyword>
<comment type="similarity">
    <text evidence="2">Belongs to the glycosyl hydrolase 81 family.</text>
</comment>
<feature type="domain" description="Glycosyl hydrolase family 81 C-terminal" evidence="11">
    <location>
        <begin position="352"/>
        <end position="465"/>
    </location>
</feature>
<dbReference type="STRING" id="61395.A0A1Y1W3Q7"/>
<comment type="catalytic activity">
    <reaction evidence="1">
        <text>Hydrolysis of (1-&gt;3)-beta-D-glucosidic linkages in (1-&gt;3)-beta-D-glucans.</text>
        <dbReference type="EC" id="3.2.1.39"/>
    </reaction>
</comment>
<evidence type="ECO:0000256" key="9">
    <source>
        <dbReference type="SAM" id="MobiDB-lite"/>
    </source>
</evidence>
<dbReference type="GO" id="GO:0042973">
    <property type="term" value="F:glucan endo-1,3-beta-D-glucosidase activity"/>
    <property type="evidence" value="ECO:0007669"/>
    <property type="project" value="UniProtKB-EC"/>
</dbReference>
<dbReference type="EC" id="3.2.1.39" evidence="3"/>
<keyword evidence="6" id="KW-0326">Glycosidase</keyword>
<dbReference type="Gene3D" id="2.70.98.30">
    <property type="entry name" value="Golgi alpha-mannosidase II, domain 4"/>
    <property type="match status" value="2"/>
</dbReference>
<evidence type="ECO:0000313" key="13">
    <source>
        <dbReference type="Proteomes" id="UP000193922"/>
    </source>
</evidence>
<dbReference type="InterPro" id="IPR040720">
    <property type="entry name" value="GH81_C"/>
</dbReference>
<dbReference type="GeneID" id="63804808"/>
<dbReference type="GO" id="GO:0000272">
    <property type="term" value="P:polysaccharide catabolic process"/>
    <property type="evidence" value="ECO:0007669"/>
    <property type="project" value="UniProtKB-KW"/>
</dbReference>
<dbReference type="InterPro" id="IPR005200">
    <property type="entry name" value="Endo-beta-glucanase"/>
</dbReference>
<organism evidence="12 13">
    <name type="scientific">Linderina pennispora</name>
    <dbReference type="NCBI Taxonomy" id="61395"/>
    <lineage>
        <taxon>Eukaryota</taxon>
        <taxon>Fungi</taxon>
        <taxon>Fungi incertae sedis</taxon>
        <taxon>Zoopagomycota</taxon>
        <taxon>Kickxellomycotina</taxon>
        <taxon>Kickxellomycetes</taxon>
        <taxon>Kickxellales</taxon>
        <taxon>Kickxellaceae</taxon>
        <taxon>Linderina</taxon>
    </lineage>
</organism>
<dbReference type="PROSITE" id="PS52008">
    <property type="entry name" value="GH81"/>
    <property type="match status" value="1"/>
</dbReference>
<keyword evidence="7" id="KW-0961">Cell wall biogenesis/degradation</keyword>
<proteinExistence type="inferred from homology"/>
<dbReference type="EMBL" id="MCFD01000011">
    <property type="protein sequence ID" value="ORX67935.1"/>
    <property type="molecule type" value="Genomic_DNA"/>
</dbReference>
<accession>A0A1Y1W3Q7</accession>
<sequence>MPQPYPIQYPEYQQQQPYAQQYAPPVSAPPPEMATPALPPRPQGSKTATGPVPTNAWWQNLIVEAGDQPVVTSPYMIKSYTGAHVPLVRGMPFVTAEFTSPAMLHLTTVHAITNVDVQNVPQGCAVVSLNDGRTWLVCCELPVGLRQDGMSAVVSDQPVTGAVRIALARKAIPVGGSATFTVSWQTRSGDQPLLCAFPIGVGQYWSTKGPMRAVRGAQWQWTEQIEPLGFAGPLVKTDAQALPPIEHLPRDPYFFGKAAARAARIALIADEIGEPATRRLRGWSHGSVGRNANPLVFDTEWHGLISTDGLHDSNADFGQGRYNDHHFHYGYFADGHFPAMRNFDFFDGHFPINAYYAAYLYALATGRTQLAWYVRAILQLEARTSRIYWHVGDIGSSIYPDTYSNDKAIVGILWAGKYDFATFFSADPACIYGIQFLPYTPATALLLKRSWVADIWPKYLQKPWREIIELAGARTAHITSHDDGNSGIQL</sequence>
<evidence type="ECO:0000256" key="8">
    <source>
        <dbReference type="ARBA" id="ARBA00023326"/>
    </source>
</evidence>
<protein>
    <recommendedName>
        <fullName evidence="3">glucan endo-1,3-beta-D-glucosidase</fullName>
        <ecNumber evidence="3">3.2.1.39</ecNumber>
    </recommendedName>
</protein>
<feature type="domain" description="Glycosyl hydrolase family 81 N-terminal" evidence="10">
    <location>
        <begin position="84"/>
        <end position="169"/>
    </location>
</feature>
<evidence type="ECO:0000256" key="7">
    <source>
        <dbReference type="ARBA" id="ARBA00023316"/>
    </source>
</evidence>
<feature type="domain" description="Glycosyl hydrolase family 81 N-terminal" evidence="10">
    <location>
        <begin position="40"/>
        <end position="82"/>
    </location>
</feature>
<evidence type="ECO:0000256" key="1">
    <source>
        <dbReference type="ARBA" id="ARBA00000382"/>
    </source>
</evidence>
<comment type="caution">
    <text evidence="12">The sequence shown here is derived from an EMBL/GenBank/DDBJ whole genome shotgun (WGS) entry which is preliminary data.</text>
</comment>
<dbReference type="AlphaFoldDB" id="A0A1Y1W3Q7"/>
<keyword evidence="13" id="KW-1185">Reference proteome</keyword>